<proteinExistence type="predicted"/>
<dbReference type="InterPro" id="IPR017920">
    <property type="entry name" value="COMM"/>
</dbReference>
<reference evidence="2 3" key="1">
    <citation type="submission" date="2024-02" db="EMBL/GenBank/DDBJ databases">
        <authorList>
            <person name="Daric V."/>
            <person name="Darras S."/>
        </authorList>
    </citation>
    <scope>NUCLEOTIDE SEQUENCE [LARGE SCALE GENOMIC DNA]</scope>
</reference>
<name>A0ABP0F8M5_CLALP</name>
<dbReference type="PANTHER" id="PTHR16231:SF2">
    <property type="entry name" value="COMM DOMAIN-CONTAINING PROTEIN 7"/>
    <property type="match status" value="1"/>
</dbReference>
<evidence type="ECO:0000259" key="1">
    <source>
        <dbReference type="PROSITE" id="PS51269"/>
    </source>
</evidence>
<dbReference type="Pfam" id="PF07258">
    <property type="entry name" value="COMM_domain"/>
    <property type="match status" value="1"/>
</dbReference>
<comment type="caution">
    <text evidence="2">The sequence shown here is derived from an EMBL/GenBank/DDBJ whole genome shotgun (WGS) entry which is preliminary data.</text>
</comment>
<feature type="domain" description="COMM" evidence="1">
    <location>
        <begin position="134"/>
        <end position="199"/>
    </location>
</feature>
<organism evidence="2 3">
    <name type="scientific">Clavelina lepadiformis</name>
    <name type="common">Light-bulb sea squirt</name>
    <name type="synonym">Ascidia lepadiformis</name>
    <dbReference type="NCBI Taxonomy" id="159417"/>
    <lineage>
        <taxon>Eukaryota</taxon>
        <taxon>Metazoa</taxon>
        <taxon>Chordata</taxon>
        <taxon>Tunicata</taxon>
        <taxon>Ascidiacea</taxon>
        <taxon>Aplousobranchia</taxon>
        <taxon>Clavelinidae</taxon>
        <taxon>Clavelina</taxon>
    </lineage>
</organism>
<keyword evidence="3" id="KW-1185">Reference proteome</keyword>
<dbReference type="Proteomes" id="UP001642483">
    <property type="component" value="Unassembled WGS sequence"/>
</dbReference>
<dbReference type="InterPro" id="IPR047155">
    <property type="entry name" value="COMMD4/6/7/8"/>
</dbReference>
<gene>
    <name evidence="2" type="ORF">CVLEPA_LOCUS5564</name>
</gene>
<evidence type="ECO:0000313" key="2">
    <source>
        <dbReference type="EMBL" id="CAK8676064.1"/>
    </source>
</evidence>
<evidence type="ECO:0000313" key="3">
    <source>
        <dbReference type="Proteomes" id="UP001642483"/>
    </source>
</evidence>
<dbReference type="EMBL" id="CAWYQH010000024">
    <property type="protein sequence ID" value="CAK8676064.1"/>
    <property type="molecule type" value="Genomic_DNA"/>
</dbReference>
<accession>A0ABP0F8M5</accession>
<dbReference type="PROSITE" id="PS51269">
    <property type="entry name" value="COMM"/>
    <property type="match status" value="1"/>
</dbReference>
<protein>
    <recommendedName>
        <fullName evidence="1">COMM domain-containing protein</fullName>
    </recommendedName>
</protein>
<dbReference type="PANTHER" id="PTHR16231">
    <property type="entry name" value="COMM DOMAIN-CONTAINING PROTEIN 4-8 FAMILY MEMBER"/>
    <property type="match status" value="1"/>
</dbReference>
<sequence>MTGETTSLHFSDAHPPTQFYVDAKFANSLNNQQYEEILSRLFAFTHNPDLGSDLGSNLQHYCLTESLPVSSVKDLFKTLLIVARGATKNKLTGGQLYSDLQRLGLDAGRANLFCQTWKDQSEVSDQFSKLDLKRLVDLEWKFGVTAASSELHRVGNCYIQLKMVVTKDSKRESVLMELSLPQFYTFMHEMETAKLEMGT</sequence>